<dbReference type="NCBIfam" id="TIGR01509">
    <property type="entry name" value="HAD-SF-IA-v3"/>
    <property type="match status" value="1"/>
</dbReference>
<evidence type="ECO:0000313" key="2">
    <source>
        <dbReference type="Proteomes" id="UP000190135"/>
    </source>
</evidence>
<dbReference type="OrthoDB" id="9807742at2"/>
<dbReference type="SUPFAM" id="SSF56784">
    <property type="entry name" value="HAD-like"/>
    <property type="match status" value="1"/>
</dbReference>
<dbReference type="InterPro" id="IPR023214">
    <property type="entry name" value="HAD_sf"/>
</dbReference>
<dbReference type="SFLD" id="SFLDG01129">
    <property type="entry name" value="C1.5:_HAD__Beta-PGM__Phosphata"/>
    <property type="match status" value="1"/>
</dbReference>
<dbReference type="Gene3D" id="3.40.50.1000">
    <property type="entry name" value="HAD superfamily/HAD-like"/>
    <property type="match status" value="1"/>
</dbReference>
<dbReference type="Proteomes" id="UP000190135">
    <property type="component" value="Unassembled WGS sequence"/>
</dbReference>
<gene>
    <name evidence="1" type="ORF">SAMN05428963_102311</name>
</gene>
<dbReference type="EMBL" id="FUXL01000002">
    <property type="protein sequence ID" value="SJZ71113.1"/>
    <property type="molecule type" value="Genomic_DNA"/>
</dbReference>
<dbReference type="STRING" id="1365950.SAMN05428963_102311"/>
<dbReference type="PANTHER" id="PTHR43611">
    <property type="entry name" value="ALPHA-D-GLUCOSE 1-PHOSPHATE PHOSPHATASE"/>
    <property type="match status" value="1"/>
</dbReference>
<dbReference type="PANTHER" id="PTHR43611:SF3">
    <property type="entry name" value="FLAVIN MONONUCLEOTIDE HYDROLASE 1, CHLOROPLATIC"/>
    <property type="match status" value="1"/>
</dbReference>
<dbReference type="Pfam" id="PF00702">
    <property type="entry name" value="Hydrolase"/>
    <property type="match status" value="1"/>
</dbReference>
<dbReference type="InterPro" id="IPR006439">
    <property type="entry name" value="HAD-SF_hydro_IA"/>
</dbReference>
<dbReference type="InterPro" id="IPR036412">
    <property type="entry name" value="HAD-like_sf"/>
</dbReference>
<accession>A0A1T4MVY0</accession>
<dbReference type="AlphaFoldDB" id="A0A1T4MVY0"/>
<evidence type="ECO:0000313" key="1">
    <source>
        <dbReference type="EMBL" id="SJZ71113.1"/>
    </source>
</evidence>
<organism evidence="1 2">
    <name type="scientific">Consotaella salsifontis</name>
    <dbReference type="NCBI Taxonomy" id="1365950"/>
    <lineage>
        <taxon>Bacteria</taxon>
        <taxon>Pseudomonadati</taxon>
        <taxon>Pseudomonadota</taxon>
        <taxon>Alphaproteobacteria</taxon>
        <taxon>Hyphomicrobiales</taxon>
        <taxon>Aurantimonadaceae</taxon>
        <taxon>Consotaella</taxon>
    </lineage>
</organism>
<name>A0A1T4MVY0_9HYPH</name>
<sequence>MIRHVVFDIGGVLVLWDPEIPFKRLIADDQERRVFLSEICSPLWNAEQDRGRSWEEAEAVLIADYPEKADLIRAYRRYWIEMVPHAFEDTVAVLREVIATGLDVTLLTNWAADTFAEAEKLFPFLGEARGITVSGRIKAIKPSPEIYLHHAETFGLDPAATVFIDDSPKNVEAARKAGWQAIRHENAAQLRIDLRKLGVPIAA</sequence>
<reference evidence="1 2" key="1">
    <citation type="submission" date="2017-02" db="EMBL/GenBank/DDBJ databases">
        <authorList>
            <person name="Peterson S.W."/>
        </authorList>
    </citation>
    <scope>NUCLEOTIDE SEQUENCE [LARGE SCALE GENOMIC DNA]</scope>
    <source>
        <strain evidence="1 2">USBA 369</strain>
    </source>
</reference>
<dbReference type="CDD" id="cd02603">
    <property type="entry name" value="HAD_sEH-N_like"/>
    <property type="match status" value="1"/>
</dbReference>
<protein>
    <submittedName>
        <fullName evidence="1">2-haloacid dehalogenase</fullName>
    </submittedName>
</protein>
<dbReference type="PRINTS" id="PR00413">
    <property type="entry name" value="HADHALOGNASE"/>
</dbReference>
<keyword evidence="2" id="KW-1185">Reference proteome</keyword>
<proteinExistence type="predicted"/>
<dbReference type="RefSeq" id="WP_078706977.1">
    <property type="nucleotide sequence ID" value="NZ_FUXL01000002.1"/>
</dbReference>
<dbReference type="SFLD" id="SFLDS00003">
    <property type="entry name" value="Haloacid_Dehalogenase"/>
    <property type="match status" value="1"/>
</dbReference>